<dbReference type="STRING" id="1489064.WH96_02405"/>
<feature type="domain" description="DUF218" evidence="2">
    <location>
        <begin position="50"/>
        <end position="189"/>
    </location>
</feature>
<evidence type="ECO:0000313" key="4">
    <source>
        <dbReference type="Proteomes" id="UP000035444"/>
    </source>
</evidence>
<dbReference type="InterPro" id="IPR051599">
    <property type="entry name" value="Cell_Envelope_Assoc"/>
</dbReference>
<evidence type="ECO:0000259" key="2">
    <source>
        <dbReference type="Pfam" id="PF02698"/>
    </source>
</evidence>
<name>A0A0H2MIY8_9PROT</name>
<organism evidence="3 4">
    <name type="scientific">Kiloniella spongiae</name>
    <dbReference type="NCBI Taxonomy" id="1489064"/>
    <lineage>
        <taxon>Bacteria</taxon>
        <taxon>Pseudomonadati</taxon>
        <taxon>Pseudomonadota</taxon>
        <taxon>Alphaproteobacteria</taxon>
        <taxon>Rhodospirillales</taxon>
        <taxon>Kiloniellaceae</taxon>
        <taxon>Kiloniella</taxon>
    </lineage>
</organism>
<dbReference type="GO" id="GO:0000270">
    <property type="term" value="P:peptidoglycan metabolic process"/>
    <property type="evidence" value="ECO:0007669"/>
    <property type="project" value="TreeGrafter"/>
</dbReference>
<reference evidence="3 4" key="1">
    <citation type="submission" date="2015-03" db="EMBL/GenBank/DDBJ databases">
        <title>Genome Sequence of Kiloniella spongiae MEBiC09566, isolated from a marine sponge.</title>
        <authorList>
            <person name="Shao Z."/>
            <person name="Wang L."/>
            <person name="Li X."/>
        </authorList>
    </citation>
    <scope>NUCLEOTIDE SEQUENCE [LARGE SCALE GENOMIC DNA]</scope>
    <source>
        <strain evidence="3 4">MEBiC09566</strain>
    </source>
</reference>
<dbReference type="GO" id="GO:0005886">
    <property type="term" value="C:plasma membrane"/>
    <property type="evidence" value="ECO:0007669"/>
    <property type="project" value="TreeGrafter"/>
</dbReference>
<keyword evidence="1" id="KW-0472">Membrane</keyword>
<keyword evidence="1" id="KW-1133">Transmembrane helix</keyword>
<proteinExistence type="predicted"/>
<sequence>MFNKPIRKRYVLLKLGSFITVAVLLSCVLGFFWFATNLPEEVTNDTEAADVIVVLTGGSDRINTGLDLLELGTAKKLFISGVYKGVEVQELLRLSQRAPKNLECCVKLGYQADDTRGNALESQNWIEEEGYSSLRLVTAAYHMPRSLLEFRNAMPNIKILPHPVFPQHVKQKDWWLWPGSMTLILSEYVKFLMAHVRIWLEDLQAILIG</sequence>
<dbReference type="Pfam" id="PF02698">
    <property type="entry name" value="DUF218"/>
    <property type="match status" value="1"/>
</dbReference>
<feature type="transmembrane region" description="Helical" evidence="1">
    <location>
        <begin position="12"/>
        <end position="34"/>
    </location>
</feature>
<keyword evidence="4" id="KW-1185">Reference proteome</keyword>
<keyword evidence="1" id="KW-0812">Transmembrane</keyword>
<protein>
    <recommendedName>
        <fullName evidence="2">DUF218 domain-containing protein</fullName>
    </recommendedName>
</protein>
<dbReference type="AlphaFoldDB" id="A0A0H2MIY8"/>
<dbReference type="GO" id="GO:0043164">
    <property type="term" value="P:Gram-negative-bacterium-type cell wall biogenesis"/>
    <property type="evidence" value="ECO:0007669"/>
    <property type="project" value="TreeGrafter"/>
</dbReference>
<evidence type="ECO:0000256" key="1">
    <source>
        <dbReference type="SAM" id="Phobius"/>
    </source>
</evidence>
<dbReference type="Proteomes" id="UP000035444">
    <property type="component" value="Unassembled WGS sequence"/>
</dbReference>
<dbReference type="RefSeq" id="WP_047762501.1">
    <property type="nucleotide sequence ID" value="NZ_LAQL01000002.1"/>
</dbReference>
<dbReference type="CDD" id="cd06259">
    <property type="entry name" value="YdcF-like"/>
    <property type="match status" value="1"/>
</dbReference>
<dbReference type="EMBL" id="LAQL01000002">
    <property type="protein sequence ID" value="KLN62378.1"/>
    <property type="molecule type" value="Genomic_DNA"/>
</dbReference>
<dbReference type="PANTHER" id="PTHR30336">
    <property type="entry name" value="INNER MEMBRANE PROTEIN, PROBABLE PERMEASE"/>
    <property type="match status" value="1"/>
</dbReference>
<dbReference type="OrthoDB" id="9812311at2"/>
<comment type="caution">
    <text evidence="3">The sequence shown here is derived from an EMBL/GenBank/DDBJ whole genome shotgun (WGS) entry which is preliminary data.</text>
</comment>
<dbReference type="InterPro" id="IPR003848">
    <property type="entry name" value="DUF218"/>
</dbReference>
<accession>A0A0H2MIY8</accession>
<evidence type="ECO:0000313" key="3">
    <source>
        <dbReference type="EMBL" id="KLN62378.1"/>
    </source>
</evidence>
<dbReference type="PATRIC" id="fig|1489064.4.peg.1407"/>
<dbReference type="PANTHER" id="PTHR30336:SF4">
    <property type="entry name" value="ENVELOPE BIOGENESIS FACTOR ELYC"/>
    <property type="match status" value="1"/>
</dbReference>
<gene>
    <name evidence="3" type="ORF">WH96_02405</name>
</gene>
<dbReference type="PROSITE" id="PS51257">
    <property type="entry name" value="PROKAR_LIPOPROTEIN"/>
    <property type="match status" value="1"/>
</dbReference>